<accession>A0A1N6FZ18</accession>
<evidence type="ECO:0000313" key="3">
    <source>
        <dbReference type="Proteomes" id="UP000185003"/>
    </source>
</evidence>
<dbReference type="Proteomes" id="UP000185003">
    <property type="component" value="Unassembled WGS sequence"/>
</dbReference>
<name>A0A1N6FZ18_9BACT</name>
<reference evidence="2 3" key="1">
    <citation type="submission" date="2016-11" db="EMBL/GenBank/DDBJ databases">
        <authorList>
            <person name="Jaros S."/>
            <person name="Januszkiewicz K."/>
            <person name="Wedrychowicz H."/>
        </authorList>
    </citation>
    <scope>NUCLEOTIDE SEQUENCE [LARGE SCALE GENOMIC DNA]</scope>
    <source>
        <strain evidence="2 3">DSM 24787</strain>
    </source>
</reference>
<evidence type="ECO:0000313" key="2">
    <source>
        <dbReference type="EMBL" id="SIO00440.1"/>
    </source>
</evidence>
<keyword evidence="1" id="KW-0732">Signal</keyword>
<dbReference type="GO" id="GO:0016301">
    <property type="term" value="F:kinase activity"/>
    <property type="evidence" value="ECO:0007669"/>
    <property type="project" value="UniProtKB-KW"/>
</dbReference>
<protein>
    <submittedName>
        <fullName evidence="2">Uncharacterized conserved protein YggE, contains kinase-interacting SIMPL domain</fullName>
    </submittedName>
</protein>
<feature type="signal peptide" evidence="1">
    <location>
        <begin position="1"/>
        <end position="19"/>
    </location>
</feature>
<dbReference type="OrthoDB" id="6021921at2"/>
<evidence type="ECO:0000256" key="1">
    <source>
        <dbReference type="SAM" id="SignalP"/>
    </source>
</evidence>
<dbReference type="EMBL" id="FSRA01000001">
    <property type="protein sequence ID" value="SIO00440.1"/>
    <property type="molecule type" value="Genomic_DNA"/>
</dbReference>
<organism evidence="2 3">
    <name type="scientific">Chitinophaga niabensis</name>
    <dbReference type="NCBI Taxonomy" id="536979"/>
    <lineage>
        <taxon>Bacteria</taxon>
        <taxon>Pseudomonadati</taxon>
        <taxon>Bacteroidota</taxon>
        <taxon>Chitinophagia</taxon>
        <taxon>Chitinophagales</taxon>
        <taxon>Chitinophagaceae</taxon>
        <taxon>Chitinophaga</taxon>
    </lineage>
</organism>
<proteinExistence type="predicted"/>
<dbReference type="InterPro" id="IPR007497">
    <property type="entry name" value="SIMPL/DUF541"/>
</dbReference>
<dbReference type="Pfam" id="PF04402">
    <property type="entry name" value="SIMPL"/>
    <property type="match status" value="1"/>
</dbReference>
<sequence>MKKLILAAIISLAALNSHAQEKETTIEVRGVAKISREIESYLIDFAIAVDYGEMEGRKSFEDLKSAFFAKAKAAGFEESRFKEDKMGYQALQMYREGSLFTFETRNKDELLKAAKLANGGGVITITGTRLKFQPLKDEEKLFDAAFRNGKERAAGIAKAINKKTGTVLTITEYAPLDTGSEDNFYYKRPVEQDYYLIIKFAVE</sequence>
<dbReference type="RefSeq" id="WP_074239547.1">
    <property type="nucleotide sequence ID" value="NZ_FSRA01000001.1"/>
</dbReference>
<keyword evidence="2" id="KW-0808">Transferase</keyword>
<feature type="chain" id="PRO_5012500889" evidence="1">
    <location>
        <begin position="20"/>
        <end position="203"/>
    </location>
</feature>
<gene>
    <name evidence="2" type="ORF">SAMN04488055_2488</name>
</gene>
<keyword evidence="3" id="KW-1185">Reference proteome</keyword>
<keyword evidence="2" id="KW-0418">Kinase</keyword>
<dbReference type="AlphaFoldDB" id="A0A1N6FZ18"/>
<dbReference type="STRING" id="536979.SAMN04488055_2488"/>